<feature type="domain" description="EAL" evidence="3">
    <location>
        <begin position="399"/>
        <end position="655"/>
    </location>
</feature>
<dbReference type="InterPro" id="IPR043128">
    <property type="entry name" value="Rev_trsase/Diguanyl_cyclase"/>
</dbReference>
<evidence type="ECO:0000259" key="2">
    <source>
        <dbReference type="PROSITE" id="PS50110"/>
    </source>
</evidence>
<proteinExistence type="predicted"/>
<sequence>MRVLAIDDTPAILADYEKIFSRGTGVRSDPDGRQLDAMEAALFGPEAGAVDAPAEADAVRVSVAGSGRDGLRLVEAAVRAGTPFDVAFVDMRMPGGWDGIETIRHLFAADPGLQVVVATAFSDRSLGEVGRSFRRNDQLLILKKPFDAVEVRQAAAALAAKRRMTKAAAERVEELDAKVAARTEQIRRMSLQDALTGLPNRQALLERLGVLVEEERARREAAGAGSPRGETADGRGFALLFLDFNRFKLINDSLGHAVGDRLLLSITRRIHALERSFQAGAAEAAAGCTMPIGGPLTGYRLGGDEFVLLLERVPCLGAASEVALAAIDLFAEPHELRPHACVSTASIGLATSFREHLDAGELLRDSDLAMFAAKAQGRETGRPACVAYEGAMHAAAQRRLTLENDLRTALDGSALDLRYQPILDSGDGRTVGVEALLAWTHPRLGRIGNAEILGVAEEAGLINDLGRWVRRSALEAAGAIARAPGIAGAPPVHVNVSRRELLSPGFAAGVQIEAQEAGLPLHRLVLEVSEVGIDRQSEPVSVAIRELHAAGLAVVLDDFGRERSPLAFLAGLPLRAVKIDRFFISGLGGDTARFQVLQAIIGFARAMGLATLACGVETPEQLAGVQGIGLDHVQGNLTGPPVTLEELCSGPEALTRRSAAA</sequence>
<dbReference type="NCBIfam" id="TIGR00254">
    <property type="entry name" value="GGDEF"/>
    <property type="match status" value="1"/>
</dbReference>
<dbReference type="PANTHER" id="PTHR44757">
    <property type="entry name" value="DIGUANYLATE CYCLASE DGCP"/>
    <property type="match status" value="1"/>
</dbReference>
<evidence type="ECO:0000313" key="6">
    <source>
        <dbReference type="Proteomes" id="UP000007881"/>
    </source>
</evidence>
<dbReference type="InterPro" id="IPR035919">
    <property type="entry name" value="EAL_sf"/>
</dbReference>
<dbReference type="GO" id="GO:0000160">
    <property type="term" value="P:phosphorelay signal transduction system"/>
    <property type="evidence" value="ECO:0007669"/>
    <property type="project" value="InterPro"/>
</dbReference>
<dbReference type="SMART" id="SM00052">
    <property type="entry name" value="EAL"/>
    <property type="match status" value="1"/>
</dbReference>
<feature type="domain" description="GGDEF" evidence="4">
    <location>
        <begin position="235"/>
        <end position="390"/>
    </location>
</feature>
<evidence type="ECO:0000259" key="4">
    <source>
        <dbReference type="PROSITE" id="PS50887"/>
    </source>
</evidence>
<dbReference type="Pfam" id="PF00990">
    <property type="entry name" value="GGDEF"/>
    <property type="match status" value="2"/>
</dbReference>
<feature type="modified residue" description="4-aspartylphosphate" evidence="1">
    <location>
        <position position="90"/>
    </location>
</feature>
<dbReference type="HOGENOM" id="CLU_000445_70_50_0"/>
<dbReference type="InterPro" id="IPR001633">
    <property type="entry name" value="EAL_dom"/>
</dbReference>
<dbReference type="EMBL" id="AP012338">
    <property type="protein sequence ID" value="BAM03812.1"/>
    <property type="molecule type" value="Genomic_DNA"/>
</dbReference>
<evidence type="ECO:0000313" key="5">
    <source>
        <dbReference type="EMBL" id="BAM03812.1"/>
    </source>
</evidence>
<dbReference type="eggNOG" id="COG5001">
    <property type="taxonomic scope" value="Bacteria"/>
</dbReference>
<dbReference type="SMART" id="SM00267">
    <property type="entry name" value="GGDEF"/>
    <property type="match status" value="1"/>
</dbReference>
<dbReference type="InterPro" id="IPR052155">
    <property type="entry name" value="Biofilm_reg_signaling"/>
</dbReference>
<dbReference type="Pfam" id="PF00563">
    <property type="entry name" value="EAL"/>
    <property type="match status" value="1"/>
</dbReference>
<dbReference type="CDD" id="cd01949">
    <property type="entry name" value="GGDEF"/>
    <property type="match status" value="1"/>
</dbReference>
<dbReference type="Gene3D" id="3.40.50.2300">
    <property type="match status" value="1"/>
</dbReference>
<dbReference type="PROSITE" id="PS50110">
    <property type="entry name" value="RESPONSE_REGULATORY"/>
    <property type="match status" value="1"/>
</dbReference>
<evidence type="ECO:0000259" key="3">
    <source>
        <dbReference type="PROSITE" id="PS50883"/>
    </source>
</evidence>
<dbReference type="CDD" id="cd01948">
    <property type="entry name" value="EAL"/>
    <property type="match status" value="1"/>
</dbReference>
<dbReference type="InterPro" id="IPR029787">
    <property type="entry name" value="Nucleotide_cyclase"/>
</dbReference>
<dbReference type="PROSITE" id="PS50883">
    <property type="entry name" value="EAL"/>
    <property type="match status" value="1"/>
</dbReference>
<dbReference type="PANTHER" id="PTHR44757:SF2">
    <property type="entry name" value="BIOFILM ARCHITECTURE MAINTENANCE PROTEIN MBAA"/>
    <property type="match status" value="1"/>
</dbReference>
<dbReference type="SUPFAM" id="SSF52172">
    <property type="entry name" value="CheY-like"/>
    <property type="match status" value="1"/>
</dbReference>
<dbReference type="SUPFAM" id="SSF141868">
    <property type="entry name" value="EAL domain-like"/>
    <property type="match status" value="1"/>
</dbReference>
<dbReference type="SUPFAM" id="SSF55073">
    <property type="entry name" value="Nucleotide cyclase"/>
    <property type="match status" value="1"/>
</dbReference>
<dbReference type="STRING" id="1142394.PSMK_16530"/>
<reference evidence="5 6" key="1">
    <citation type="submission" date="2012-02" db="EMBL/GenBank/DDBJ databases">
        <title>Complete genome sequence of Phycisphaera mikurensis NBRC 102666.</title>
        <authorList>
            <person name="Ankai A."/>
            <person name="Hosoyama A."/>
            <person name="Terui Y."/>
            <person name="Sekine M."/>
            <person name="Fukai R."/>
            <person name="Kato Y."/>
            <person name="Nakamura S."/>
            <person name="Yamada-Narita S."/>
            <person name="Kawakoshi A."/>
            <person name="Fukunaga Y."/>
            <person name="Yamazaki S."/>
            <person name="Fujita N."/>
        </authorList>
    </citation>
    <scope>NUCLEOTIDE SEQUENCE [LARGE SCALE GENOMIC DNA]</scope>
    <source>
        <strain evidence="6">NBRC 102666 / KCTC 22515 / FYK2301M01</strain>
    </source>
</reference>
<dbReference type="PROSITE" id="PS50887">
    <property type="entry name" value="GGDEF"/>
    <property type="match status" value="1"/>
</dbReference>
<name>I0IEX4_PHYMF</name>
<keyword evidence="1" id="KW-0597">Phosphoprotein</keyword>
<dbReference type="KEGG" id="phm:PSMK_16530"/>
<dbReference type="eggNOG" id="COG3437">
    <property type="taxonomic scope" value="Bacteria"/>
</dbReference>
<dbReference type="InterPro" id="IPR000160">
    <property type="entry name" value="GGDEF_dom"/>
</dbReference>
<accession>I0IEX4</accession>
<dbReference type="Gene3D" id="3.20.20.450">
    <property type="entry name" value="EAL domain"/>
    <property type="match status" value="1"/>
</dbReference>
<keyword evidence="6" id="KW-1185">Reference proteome</keyword>
<dbReference type="InterPro" id="IPR011006">
    <property type="entry name" value="CheY-like_superfamily"/>
</dbReference>
<dbReference type="AlphaFoldDB" id="I0IEX4"/>
<gene>
    <name evidence="5" type="ordered locus">PSMK_16530</name>
</gene>
<dbReference type="InterPro" id="IPR001789">
    <property type="entry name" value="Sig_transdc_resp-reg_receiver"/>
</dbReference>
<feature type="domain" description="Response regulatory" evidence="2">
    <location>
        <begin position="2"/>
        <end position="159"/>
    </location>
</feature>
<protein>
    <submittedName>
        <fullName evidence="5">Putative response regulator receiver protein</fullName>
    </submittedName>
</protein>
<organism evidence="5 6">
    <name type="scientific">Phycisphaera mikurensis (strain NBRC 102666 / KCTC 22515 / FYK2301M01)</name>
    <dbReference type="NCBI Taxonomy" id="1142394"/>
    <lineage>
        <taxon>Bacteria</taxon>
        <taxon>Pseudomonadati</taxon>
        <taxon>Planctomycetota</taxon>
        <taxon>Phycisphaerae</taxon>
        <taxon>Phycisphaerales</taxon>
        <taxon>Phycisphaeraceae</taxon>
        <taxon>Phycisphaera</taxon>
    </lineage>
</organism>
<evidence type="ECO:0000256" key="1">
    <source>
        <dbReference type="PROSITE-ProRule" id="PRU00169"/>
    </source>
</evidence>
<dbReference type="Gene3D" id="3.30.70.270">
    <property type="match status" value="1"/>
</dbReference>
<dbReference type="Pfam" id="PF00072">
    <property type="entry name" value="Response_reg"/>
    <property type="match status" value="1"/>
</dbReference>
<dbReference type="Proteomes" id="UP000007881">
    <property type="component" value="Chromosome"/>
</dbReference>